<accession>A0A409Y364</accession>
<feature type="region of interest" description="Disordered" evidence="5">
    <location>
        <begin position="631"/>
        <end position="657"/>
    </location>
</feature>
<keyword evidence="8" id="KW-1185">Reference proteome</keyword>
<dbReference type="PANTHER" id="PTHR12400:SF108">
    <property type="entry name" value="KINASE"/>
    <property type="match status" value="1"/>
</dbReference>
<dbReference type="AlphaFoldDB" id="A0A409Y364"/>
<dbReference type="EMBL" id="NHYE01001243">
    <property type="protein sequence ID" value="PPQ97486.1"/>
    <property type="molecule type" value="Genomic_DNA"/>
</dbReference>
<evidence type="ECO:0000256" key="1">
    <source>
        <dbReference type="ARBA" id="ARBA00007374"/>
    </source>
</evidence>
<organism evidence="7 8">
    <name type="scientific">Gymnopilus dilepis</name>
    <dbReference type="NCBI Taxonomy" id="231916"/>
    <lineage>
        <taxon>Eukaryota</taxon>
        <taxon>Fungi</taxon>
        <taxon>Dikarya</taxon>
        <taxon>Basidiomycota</taxon>
        <taxon>Agaricomycotina</taxon>
        <taxon>Agaricomycetes</taxon>
        <taxon>Agaricomycetidae</taxon>
        <taxon>Agaricales</taxon>
        <taxon>Agaricineae</taxon>
        <taxon>Hymenogastraceae</taxon>
        <taxon>Gymnopilus</taxon>
    </lineage>
</organism>
<dbReference type="GO" id="GO:0005737">
    <property type="term" value="C:cytoplasm"/>
    <property type="evidence" value="ECO:0007669"/>
    <property type="project" value="TreeGrafter"/>
</dbReference>
<dbReference type="EC" id="2.7.-.-" evidence="4"/>
<sequence>MQLTAKFAVLAAALAYGSTSVLALPVGGPSFFAREYDIEARDVPTEVSYVAREVPELSLDARSFFDAEEFEARAVTSAPATPVTPVTPATPATPASGETHTSLSSTRAAQHHAIHEALSDPNHPHHHALHEALNDPSHPHHAAVKAAVRHARLEKALNDSNDPLHHKAVRVQKFKEALADPNHPHHEKAHAILAKHRALRAALKDPNHPKHDAAVRHVAAQKALARQRHLHRLEEEEGTTGRHRHLGELNSEGGLRRHHLSELNSEGGLRRHRTGEFGSEEGLRRHRAGEFGAEDGFRRHSFDSEGGFRRHRGHKYFANSYLILCTTMASPSPTPSTSSSVGFLPFTTQVAGHLGQMTTTEDGSLLIKTALPREVAFYEALQHDKALEQLRVFTPQFLGTLRLEGQVDPAQADSTAGIIVQPLEGEAPGTVKDMSFLPRRLLNWVLIVSLQSIVLENLTYPFLKPNILDVKLGTILYDDTASPEKKARMERAAKETTSGVTGIRLTGFQVYDNITSQPVHTLKQYGKALKPHQLGEGIAKFFPLGQEIEESSPAAAPVTGADDVEMASPSTVQSFGLPLELLTPMLQGIREDIALIREVMESVEVRMVAASLLIIYEADWDRAEEALTRYFTEEDNEESEEEEDEDDDDESKPKKIGPPFVVKLIDFAHSIVTPGKGPDPGVLLGLETLVKLLDDRLKEVAP</sequence>
<dbReference type="Pfam" id="PF03770">
    <property type="entry name" value="IPK"/>
    <property type="match status" value="2"/>
</dbReference>
<evidence type="ECO:0000256" key="5">
    <source>
        <dbReference type="SAM" id="MobiDB-lite"/>
    </source>
</evidence>
<feature type="region of interest" description="Disordered" evidence="5">
    <location>
        <begin position="75"/>
        <end position="100"/>
    </location>
</feature>
<dbReference type="InParanoid" id="A0A409Y364"/>
<evidence type="ECO:0000313" key="8">
    <source>
        <dbReference type="Proteomes" id="UP000284706"/>
    </source>
</evidence>
<comment type="similarity">
    <text evidence="1 4">Belongs to the inositol phosphokinase (IPK) family.</text>
</comment>
<protein>
    <recommendedName>
        <fullName evidence="4">Kinase</fullName>
        <ecNumber evidence="4">2.7.-.-</ecNumber>
    </recommendedName>
</protein>
<dbReference type="InterPro" id="IPR005522">
    <property type="entry name" value="IPK"/>
</dbReference>
<dbReference type="GO" id="GO:0046854">
    <property type="term" value="P:phosphatidylinositol phosphate biosynthetic process"/>
    <property type="evidence" value="ECO:0007669"/>
    <property type="project" value="TreeGrafter"/>
</dbReference>
<feature type="region of interest" description="Disordered" evidence="5">
    <location>
        <begin position="118"/>
        <end position="144"/>
    </location>
</feature>
<keyword evidence="2 4" id="KW-0808">Transferase</keyword>
<dbReference type="Gene3D" id="3.30.470.160">
    <property type="entry name" value="Inositol polyphosphate kinase"/>
    <property type="match status" value="1"/>
</dbReference>
<evidence type="ECO:0000256" key="2">
    <source>
        <dbReference type="ARBA" id="ARBA00022679"/>
    </source>
</evidence>
<keyword evidence="3 4" id="KW-0418">Kinase</keyword>
<proteinExistence type="inferred from homology"/>
<dbReference type="OrthoDB" id="338650at2759"/>
<dbReference type="SUPFAM" id="SSF56104">
    <property type="entry name" value="SAICAR synthase-like"/>
    <property type="match status" value="1"/>
</dbReference>
<evidence type="ECO:0000313" key="7">
    <source>
        <dbReference type="EMBL" id="PPQ97486.1"/>
    </source>
</evidence>
<dbReference type="GO" id="GO:0005634">
    <property type="term" value="C:nucleus"/>
    <property type="evidence" value="ECO:0007669"/>
    <property type="project" value="TreeGrafter"/>
</dbReference>
<gene>
    <name evidence="7" type="ORF">CVT26_002715</name>
</gene>
<dbReference type="GO" id="GO:0000824">
    <property type="term" value="F:inositol-1,4,5,6-tetrakisphosphate 3-kinase activity"/>
    <property type="evidence" value="ECO:0007669"/>
    <property type="project" value="TreeGrafter"/>
</dbReference>
<evidence type="ECO:0000256" key="3">
    <source>
        <dbReference type="ARBA" id="ARBA00022777"/>
    </source>
</evidence>
<feature type="compositionally biased region" description="Low complexity" evidence="5">
    <location>
        <begin position="75"/>
        <end position="96"/>
    </location>
</feature>
<dbReference type="STRING" id="231916.A0A409Y364"/>
<feature type="signal peptide" evidence="6">
    <location>
        <begin position="1"/>
        <end position="23"/>
    </location>
</feature>
<reference evidence="7 8" key="1">
    <citation type="journal article" date="2018" name="Evol. Lett.">
        <title>Horizontal gene cluster transfer increased hallucinogenic mushroom diversity.</title>
        <authorList>
            <person name="Reynolds H.T."/>
            <person name="Vijayakumar V."/>
            <person name="Gluck-Thaler E."/>
            <person name="Korotkin H.B."/>
            <person name="Matheny P.B."/>
            <person name="Slot J.C."/>
        </authorList>
    </citation>
    <scope>NUCLEOTIDE SEQUENCE [LARGE SCALE GENOMIC DNA]</scope>
    <source>
        <strain evidence="7 8">SRW20</strain>
    </source>
</reference>
<evidence type="ECO:0000256" key="4">
    <source>
        <dbReference type="RuleBase" id="RU363090"/>
    </source>
</evidence>
<feature type="chain" id="PRO_5019327689" description="Kinase" evidence="6">
    <location>
        <begin position="24"/>
        <end position="702"/>
    </location>
</feature>
<comment type="caution">
    <text evidence="7">The sequence shown here is derived from an EMBL/GenBank/DDBJ whole genome shotgun (WGS) entry which is preliminary data.</text>
</comment>
<dbReference type="GO" id="GO:0032958">
    <property type="term" value="P:inositol phosphate biosynthetic process"/>
    <property type="evidence" value="ECO:0007669"/>
    <property type="project" value="InterPro"/>
</dbReference>
<name>A0A409Y364_9AGAR</name>
<dbReference type="InterPro" id="IPR038286">
    <property type="entry name" value="IPK_sf"/>
</dbReference>
<dbReference type="GO" id="GO:0008440">
    <property type="term" value="F:inositol-1,4,5-trisphosphate 3-kinase activity"/>
    <property type="evidence" value="ECO:0007669"/>
    <property type="project" value="TreeGrafter"/>
</dbReference>
<dbReference type="Proteomes" id="UP000284706">
    <property type="component" value="Unassembled WGS sequence"/>
</dbReference>
<keyword evidence="6" id="KW-0732">Signal</keyword>
<evidence type="ECO:0000256" key="6">
    <source>
        <dbReference type="SAM" id="SignalP"/>
    </source>
</evidence>
<feature type="compositionally biased region" description="Acidic residues" evidence="5">
    <location>
        <begin position="633"/>
        <end position="650"/>
    </location>
</feature>
<dbReference type="PANTHER" id="PTHR12400">
    <property type="entry name" value="INOSITOL POLYPHOSPHATE KINASE"/>
    <property type="match status" value="1"/>
</dbReference>